<evidence type="ECO:0000256" key="4">
    <source>
        <dbReference type="ARBA" id="ARBA00023136"/>
    </source>
</evidence>
<evidence type="ECO:0000256" key="5">
    <source>
        <dbReference type="SAM" id="MobiDB-lite"/>
    </source>
</evidence>
<feature type="transmembrane region" description="Helical" evidence="6">
    <location>
        <begin position="137"/>
        <end position="154"/>
    </location>
</feature>
<keyword evidence="7" id="KW-0813">Transport</keyword>
<feature type="transmembrane region" description="Helical" evidence="6">
    <location>
        <begin position="282"/>
        <end position="300"/>
    </location>
</feature>
<feature type="transmembrane region" description="Helical" evidence="6">
    <location>
        <begin position="25"/>
        <end position="43"/>
    </location>
</feature>
<dbReference type="PIRSF" id="PIRSF005799">
    <property type="entry name" value="UDP-gal_transpt"/>
    <property type="match status" value="1"/>
</dbReference>
<comment type="subcellular location">
    <subcellularLocation>
        <location evidence="1">Membrane</location>
        <topology evidence="1">Multi-pass membrane protein</topology>
    </subcellularLocation>
</comment>
<dbReference type="InterPro" id="IPR037185">
    <property type="entry name" value="EmrE-like"/>
</dbReference>
<keyword evidence="7" id="KW-0762">Sugar transport</keyword>
<feature type="transmembrane region" description="Helical" evidence="6">
    <location>
        <begin position="341"/>
        <end position="361"/>
    </location>
</feature>
<accession>A0A0A1SIY9</accession>
<keyword evidence="3 6" id="KW-1133">Transmembrane helix</keyword>
<keyword evidence="4 6" id="KW-0472">Membrane</keyword>
<dbReference type="EMBL" id="CDHN01000001">
    <property type="protein sequence ID" value="CEJ80093.1"/>
    <property type="molecule type" value="Genomic_DNA"/>
</dbReference>
<evidence type="ECO:0000256" key="1">
    <source>
        <dbReference type="ARBA" id="ARBA00004141"/>
    </source>
</evidence>
<name>A0A0A1SIY9_9HYPO</name>
<organism evidence="7 8">
    <name type="scientific">[Torrubiella] hemipterigena</name>
    <dbReference type="NCBI Taxonomy" id="1531966"/>
    <lineage>
        <taxon>Eukaryota</taxon>
        <taxon>Fungi</taxon>
        <taxon>Dikarya</taxon>
        <taxon>Ascomycota</taxon>
        <taxon>Pezizomycotina</taxon>
        <taxon>Sordariomycetes</taxon>
        <taxon>Hypocreomycetidae</taxon>
        <taxon>Hypocreales</taxon>
        <taxon>Clavicipitaceae</taxon>
        <taxon>Clavicipitaceae incertae sedis</taxon>
        <taxon>'Torrubiella' clade</taxon>
    </lineage>
</organism>
<reference evidence="7 8" key="1">
    <citation type="journal article" date="2015" name="Genome Announc.">
        <title>Draft Genome Sequence and Gene Annotation of the Entomopathogenic Fungus Verticillium hemipterigenum.</title>
        <authorList>
            <person name="Horn F."/>
            <person name="Habel A."/>
            <person name="Scharf D.H."/>
            <person name="Dworschak J."/>
            <person name="Brakhage A.A."/>
            <person name="Guthke R."/>
            <person name="Hertweck C."/>
            <person name="Linde J."/>
        </authorList>
    </citation>
    <scope>NUCLEOTIDE SEQUENCE [LARGE SCALE GENOMIC DNA]</scope>
</reference>
<dbReference type="HOGENOM" id="CLU_024645_2_0_1"/>
<feature type="transmembrane region" description="Helical" evidence="6">
    <location>
        <begin position="367"/>
        <end position="384"/>
    </location>
</feature>
<feature type="transmembrane region" description="Helical" evidence="6">
    <location>
        <begin position="241"/>
        <end position="262"/>
    </location>
</feature>
<dbReference type="GO" id="GO:0005459">
    <property type="term" value="F:UDP-galactose transmembrane transporter activity"/>
    <property type="evidence" value="ECO:0007669"/>
    <property type="project" value="EnsemblFungi"/>
</dbReference>
<evidence type="ECO:0000313" key="8">
    <source>
        <dbReference type="Proteomes" id="UP000039046"/>
    </source>
</evidence>
<feature type="compositionally biased region" description="Polar residues" evidence="5">
    <location>
        <begin position="451"/>
        <end position="460"/>
    </location>
</feature>
<keyword evidence="2 6" id="KW-0812">Transmembrane</keyword>
<dbReference type="GO" id="GO:0000139">
    <property type="term" value="C:Golgi membrane"/>
    <property type="evidence" value="ECO:0007669"/>
    <property type="project" value="EnsemblFungi"/>
</dbReference>
<dbReference type="OrthoDB" id="408493at2759"/>
<feature type="region of interest" description="Disordered" evidence="5">
    <location>
        <begin position="427"/>
        <end position="460"/>
    </location>
</feature>
<dbReference type="InterPro" id="IPR007271">
    <property type="entry name" value="Nuc_sug_transpt"/>
</dbReference>
<evidence type="ECO:0000313" key="7">
    <source>
        <dbReference type="EMBL" id="CEJ80093.1"/>
    </source>
</evidence>
<proteinExistence type="predicted"/>
<dbReference type="NCBIfam" id="TIGR00803">
    <property type="entry name" value="nst"/>
    <property type="match status" value="2"/>
</dbReference>
<evidence type="ECO:0000256" key="6">
    <source>
        <dbReference type="SAM" id="Phobius"/>
    </source>
</evidence>
<dbReference type="STRING" id="1531966.A0A0A1SIY9"/>
<feature type="region of interest" description="Disordered" evidence="5">
    <location>
        <begin position="1"/>
        <end position="20"/>
    </location>
</feature>
<dbReference type="Pfam" id="PF04142">
    <property type="entry name" value="Nuc_sug_transp"/>
    <property type="match status" value="1"/>
</dbReference>
<dbReference type="Proteomes" id="UP000039046">
    <property type="component" value="Unassembled WGS sequence"/>
</dbReference>
<dbReference type="PANTHER" id="PTHR10231">
    <property type="entry name" value="NUCLEOTIDE-SUGAR TRANSMEMBRANE TRANSPORTER"/>
    <property type="match status" value="1"/>
</dbReference>
<feature type="transmembrane region" description="Helical" evidence="6">
    <location>
        <begin position="161"/>
        <end position="180"/>
    </location>
</feature>
<protein>
    <submittedName>
        <fullName evidence="7">Putative Nucleotide-sugar transporter</fullName>
    </submittedName>
</protein>
<keyword evidence="8" id="KW-1185">Reference proteome</keyword>
<dbReference type="AlphaFoldDB" id="A0A0A1SIY9"/>
<sequence>MANKDGSVARDGAGSSKGSSVGKKLSLILLTFQNSALILVMHYSRIMPMSGDHRYFTSTAVFLNELIKLAVSLSMAMYETSKTLAPSTPATVLVEQIYNGVFRGDGWKLALPAVFYTLQNMLQFVAVENLDAVHFQVLYQLKIITTAIFTVIMLNRPLGMVRWASLIILTLGVSVVSLPSSSMPKDSFLLHGIPDHFFPRSQHELGHQPTDDGPDVHLTRRSASYEGIADDLPVGEAGMNYSVGFTAVLIAAAVSGLAGVYFEKLLKESPTQVSVWIRNVQLSFYSVIAAFFGGIVWQEGEEILKHGAFDGYNWIVWVTILLQAAGGLIASLVIRDADNIVKNFATSISIVISFVVSLWLFDFKVSFNFLLGTSLVLVAVWLYNTQEHGLKRPQAVRLFSFEKHTIDRGTPLSTPRTTDLRKLNTDPFDLKGLASTSSRPSSPGPGLTPRQISRSIPRSE</sequence>
<dbReference type="GO" id="GO:0097624">
    <property type="term" value="P:UDP-galactose transmembrane import into Golgi lumen"/>
    <property type="evidence" value="ECO:0007669"/>
    <property type="project" value="EnsemblFungi"/>
</dbReference>
<feature type="transmembrane region" description="Helical" evidence="6">
    <location>
        <begin position="312"/>
        <end position="334"/>
    </location>
</feature>
<gene>
    <name evidence="7" type="ORF">VHEMI00298</name>
</gene>
<evidence type="ECO:0000256" key="3">
    <source>
        <dbReference type="ARBA" id="ARBA00022989"/>
    </source>
</evidence>
<feature type="compositionally biased region" description="Low complexity" evidence="5">
    <location>
        <begin position="435"/>
        <end position="450"/>
    </location>
</feature>
<dbReference type="SUPFAM" id="SSF103481">
    <property type="entry name" value="Multidrug resistance efflux transporter EmrE"/>
    <property type="match status" value="1"/>
</dbReference>
<evidence type="ECO:0000256" key="2">
    <source>
        <dbReference type="ARBA" id="ARBA00022692"/>
    </source>
</evidence>